<dbReference type="EMBL" id="JDVG02000084">
    <property type="protein sequence ID" value="KFB74193.1"/>
    <property type="molecule type" value="Genomic_DNA"/>
</dbReference>
<dbReference type="Pfam" id="PF01875">
    <property type="entry name" value="Memo"/>
    <property type="match status" value="1"/>
</dbReference>
<gene>
    <name evidence="3" type="ORF">AW09_000533</name>
</gene>
<comment type="caution">
    <text evidence="3">The sequence shown here is derived from an EMBL/GenBank/DDBJ whole genome shotgun (WGS) entry which is preliminary data.</text>
</comment>
<dbReference type="CDD" id="cd07361">
    <property type="entry name" value="MEMO_like"/>
    <property type="match status" value="1"/>
</dbReference>
<evidence type="ECO:0000256" key="1">
    <source>
        <dbReference type="ARBA" id="ARBA00006315"/>
    </source>
</evidence>
<dbReference type="NCBIfam" id="TIGR04336">
    <property type="entry name" value="AmmeMemoSam_B"/>
    <property type="match status" value="1"/>
</dbReference>
<organism evidence="3 4">
    <name type="scientific">Candidatus Accumulibacter phosphatis</name>
    <dbReference type="NCBI Taxonomy" id="327160"/>
    <lineage>
        <taxon>Bacteria</taxon>
        <taxon>Pseudomonadati</taxon>
        <taxon>Pseudomonadota</taxon>
        <taxon>Betaproteobacteria</taxon>
        <taxon>Candidatus Accumulibacter</taxon>
    </lineage>
</organism>
<dbReference type="AlphaFoldDB" id="A0A080LZ84"/>
<sequence>MTHSTPQIRPAAVAGMFYPGSSSALARDLQQMLSHTPPASGLRPKAIIAPHAGYVYSGPIAASVYAPLADLRESIRRVILLGPTHRVAVDGLALPSSRAFATPLGVVQLDQEAMASIEPLPQVIVSDAAHALEHSLEVQLPFLQTVLSGFTLLPLAVGRASAAEVAEVLECLWGGDETLIVISSDLSHYLPYALARETDSNTARHIVALDAHLDHQQACGATPVNGLLLAARRHGLRAQLLDLRNSGDTAGDRSRVVGYGAFSFSAEPEHAH</sequence>
<dbReference type="HAMAP" id="MF_00055">
    <property type="entry name" value="MEMO1"/>
    <property type="match status" value="1"/>
</dbReference>
<protein>
    <recommendedName>
        <fullName evidence="2">MEMO1 family protein AW09_000533</fullName>
    </recommendedName>
</protein>
<dbReference type="PANTHER" id="PTHR11060">
    <property type="entry name" value="PROTEIN MEMO1"/>
    <property type="match status" value="1"/>
</dbReference>
<dbReference type="PANTHER" id="PTHR11060:SF0">
    <property type="entry name" value="PROTEIN MEMO1"/>
    <property type="match status" value="1"/>
</dbReference>
<name>A0A080LZ84_9PROT</name>
<comment type="similarity">
    <text evidence="1 2">Belongs to the MEMO1 family.</text>
</comment>
<dbReference type="Gene3D" id="3.40.830.10">
    <property type="entry name" value="LigB-like"/>
    <property type="match status" value="1"/>
</dbReference>
<dbReference type="Proteomes" id="UP000020077">
    <property type="component" value="Unassembled WGS sequence"/>
</dbReference>
<reference evidence="3 4" key="1">
    <citation type="submission" date="2014-02" db="EMBL/GenBank/DDBJ databases">
        <title>Expanding our view of genomic diversity in Candidatus Accumulibacter clades.</title>
        <authorList>
            <person name="Skennerton C.T."/>
            <person name="Barr J.J."/>
            <person name="Slater F.R."/>
            <person name="Bond P.L."/>
            <person name="Tyson G.W."/>
        </authorList>
    </citation>
    <scope>NUCLEOTIDE SEQUENCE [LARGE SCALE GENOMIC DNA]</scope>
    <source>
        <strain evidence="4">BA-91</strain>
    </source>
</reference>
<evidence type="ECO:0000313" key="3">
    <source>
        <dbReference type="EMBL" id="KFB74193.1"/>
    </source>
</evidence>
<dbReference type="InterPro" id="IPR002737">
    <property type="entry name" value="MEMO1_fam"/>
</dbReference>
<accession>A0A080LZ84</accession>
<proteinExistence type="inferred from homology"/>
<evidence type="ECO:0000313" key="4">
    <source>
        <dbReference type="Proteomes" id="UP000020077"/>
    </source>
</evidence>
<evidence type="ECO:0000256" key="2">
    <source>
        <dbReference type="HAMAP-Rule" id="MF_00055"/>
    </source>
</evidence>